<keyword evidence="5" id="KW-0720">Serine protease</keyword>
<dbReference type="Gene3D" id="3.50.30.30">
    <property type="match status" value="1"/>
</dbReference>
<dbReference type="EnsemblPlants" id="AUR62043473-RA">
    <property type="protein sequence ID" value="AUR62043473-RA:cds"/>
    <property type="gene ID" value="AUR62043473"/>
</dbReference>
<feature type="domain" description="Peptidase S8/S53" evidence="8">
    <location>
        <begin position="5"/>
        <end position="417"/>
    </location>
</feature>
<feature type="region of interest" description="Disordered" evidence="7">
    <location>
        <begin position="1"/>
        <end position="29"/>
    </location>
</feature>
<feature type="compositionally biased region" description="Polar residues" evidence="7">
    <location>
        <begin position="1"/>
        <end position="17"/>
    </location>
</feature>
<dbReference type="PRINTS" id="PR00723">
    <property type="entry name" value="SUBTILISIN"/>
</dbReference>
<dbReference type="PANTHER" id="PTHR10795">
    <property type="entry name" value="PROPROTEIN CONVERTASE SUBTILISIN/KEXIN"/>
    <property type="match status" value="1"/>
</dbReference>
<accession>A0A803NBN2</accession>
<dbReference type="GO" id="GO:0004252">
    <property type="term" value="F:serine-type endopeptidase activity"/>
    <property type="evidence" value="ECO:0007669"/>
    <property type="project" value="InterPro"/>
</dbReference>
<evidence type="ECO:0000313" key="10">
    <source>
        <dbReference type="EnsemblPlants" id="AUR62036476-RA:cds"/>
    </source>
</evidence>
<dbReference type="CDD" id="cd02120">
    <property type="entry name" value="PA_subtilisin_like"/>
    <property type="match status" value="1"/>
</dbReference>
<dbReference type="Gene3D" id="2.60.40.2310">
    <property type="match status" value="1"/>
</dbReference>
<keyword evidence="2" id="KW-0645">Protease</keyword>
<dbReference type="GO" id="GO:0006508">
    <property type="term" value="P:proteolysis"/>
    <property type="evidence" value="ECO:0007669"/>
    <property type="project" value="UniProtKB-KW"/>
</dbReference>
<reference evidence="10" key="2">
    <citation type="submission" date="2021-03" db="UniProtKB">
        <authorList>
            <consortium name="EnsemblPlants"/>
        </authorList>
    </citation>
    <scope>IDENTIFICATION</scope>
</reference>
<dbReference type="InterPro" id="IPR045051">
    <property type="entry name" value="SBT"/>
</dbReference>
<dbReference type="Pfam" id="PF17766">
    <property type="entry name" value="fn3_6"/>
    <property type="match status" value="1"/>
</dbReference>
<reference evidence="10" key="1">
    <citation type="journal article" date="2017" name="Nature">
        <title>The genome of Chenopodium quinoa.</title>
        <authorList>
            <person name="Jarvis D.E."/>
            <person name="Ho Y.S."/>
            <person name="Lightfoot D.J."/>
            <person name="Schmoeckel S.M."/>
            <person name="Li B."/>
            <person name="Borm T.J.A."/>
            <person name="Ohyanagi H."/>
            <person name="Mineta K."/>
            <person name="Michell C.T."/>
            <person name="Saber N."/>
            <person name="Kharbatia N.M."/>
            <person name="Rupper R.R."/>
            <person name="Sharp A.R."/>
            <person name="Dally N."/>
            <person name="Boughton B.A."/>
            <person name="Woo Y.H."/>
            <person name="Gao G."/>
            <person name="Schijlen E.G.W.M."/>
            <person name="Guo X."/>
            <person name="Momin A.A."/>
            <person name="Negrao S."/>
            <person name="Al-Babili S."/>
            <person name="Gehring C."/>
            <person name="Roessner U."/>
            <person name="Jung C."/>
            <person name="Murphy K."/>
            <person name="Arold S.T."/>
            <person name="Gojobori T."/>
            <person name="van der Linden C.G."/>
            <person name="van Loo E.N."/>
            <person name="Jellen E.N."/>
            <person name="Maughan P.J."/>
            <person name="Tester M."/>
        </authorList>
    </citation>
    <scope>NUCLEOTIDE SEQUENCE [LARGE SCALE GENOMIC DNA]</scope>
    <source>
        <strain evidence="10">cv. PI 614886</strain>
    </source>
</reference>
<organism evidence="10 11">
    <name type="scientific">Chenopodium quinoa</name>
    <name type="common">Quinoa</name>
    <dbReference type="NCBI Taxonomy" id="63459"/>
    <lineage>
        <taxon>Eukaryota</taxon>
        <taxon>Viridiplantae</taxon>
        <taxon>Streptophyta</taxon>
        <taxon>Embryophyta</taxon>
        <taxon>Tracheophyta</taxon>
        <taxon>Spermatophyta</taxon>
        <taxon>Magnoliopsida</taxon>
        <taxon>eudicotyledons</taxon>
        <taxon>Gunneridae</taxon>
        <taxon>Pentapetalae</taxon>
        <taxon>Caryophyllales</taxon>
        <taxon>Chenopodiaceae</taxon>
        <taxon>Chenopodioideae</taxon>
        <taxon>Atripliceae</taxon>
        <taxon>Chenopodium</taxon>
    </lineage>
</organism>
<protein>
    <submittedName>
        <fullName evidence="10">Uncharacterized protein</fullName>
    </submittedName>
</protein>
<dbReference type="EnsemblPlants" id="AUR62036476-RA">
    <property type="protein sequence ID" value="AUR62036476-RA:cds"/>
    <property type="gene ID" value="AUR62036476"/>
</dbReference>
<dbReference type="SUPFAM" id="SSF52743">
    <property type="entry name" value="Subtilisin-like"/>
    <property type="match status" value="1"/>
</dbReference>
<feature type="compositionally biased region" description="Basic and acidic residues" evidence="7">
    <location>
        <begin position="18"/>
        <end position="27"/>
    </location>
</feature>
<comment type="similarity">
    <text evidence="1 6">Belongs to the peptidase S8 family.</text>
</comment>
<evidence type="ECO:0000259" key="9">
    <source>
        <dbReference type="Pfam" id="PF17766"/>
    </source>
</evidence>
<dbReference type="Proteomes" id="UP000596660">
    <property type="component" value="Unplaced"/>
</dbReference>
<dbReference type="Gramene" id="AUR62036476-RA">
    <property type="protein sequence ID" value="AUR62036476-RA:cds"/>
    <property type="gene ID" value="AUR62036476"/>
</dbReference>
<comment type="caution">
    <text evidence="6">Lacks conserved residue(s) required for the propagation of feature annotation.</text>
</comment>
<name>A0A803MWN6_CHEQI</name>
<evidence type="ECO:0000256" key="3">
    <source>
        <dbReference type="ARBA" id="ARBA00022729"/>
    </source>
</evidence>
<evidence type="ECO:0000256" key="1">
    <source>
        <dbReference type="ARBA" id="ARBA00011073"/>
    </source>
</evidence>
<proteinExistence type="inferred from homology"/>
<feature type="domain" description="Subtilisin-like protease fibronectin type-III" evidence="9">
    <location>
        <begin position="471"/>
        <end position="566"/>
    </location>
</feature>
<keyword evidence="4" id="KW-0378">Hydrolase</keyword>
<evidence type="ECO:0000256" key="4">
    <source>
        <dbReference type="ARBA" id="ARBA00022801"/>
    </source>
</evidence>
<dbReference type="InterPro" id="IPR023828">
    <property type="entry name" value="Peptidase_S8_Ser-AS"/>
</dbReference>
<evidence type="ECO:0000313" key="11">
    <source>
        <dbReference type="Proteomes" id="UP000596660"/>
    </source>
</evidence>
<accession>A0A803MWN6</accession>
<evidence type="ECO:0000256" key="7">
    <source>
        <dbReference type="SAM" id="MobiDB-lite"/>
    </source>
</evidence>
<dbReference type="InterPro" id="IPR000209">
    <property type="entry name" value="Peptidase_S8/S53_dom"/>
</dbReference>
<dbReference type="PROSITE" id="PS00138">
    <property type="entry name" value="SUBTILASE_SER"/>
    <property type="match status" value="1"/>
</dbReference>
<evidence type="ECO:0000256" key="6">
    <source>
        <dbReference type="PROSITE-ProRule" id="PRU01240"/>
    </source>
</evidence>
<dbReference type="InterPro" id="IPR036852">
    <property type="entry name" value="Peptidase_S8/S53_dom_sf"/>
</dbReference>
<dbReference type="InterPro" id="IPR041469">
    <property type="entry name" value="Subtilisin-like_FN3"/>
</dbReference>
<dbReference type="Gramene" id="AUR62043473-RA">
    <property type="protein sequence ID" value="AUR62043473-RA:cds"/>
    <property type="gene ID" value="AUR62043473"/>
</dbReference>
<sequence>MEKNSNLQENCTFNQKLSPRDDTDGHGTHTLSTAGGSIVPFASWGGLANGTAIGMAPKARLVAYKTNWNVQCPTFKTIGSNEIDVMAAFEAAIDDGVDVINYSQASNNSAYLDDGTGIATFHAMKNGILTIAGAGNSGPNAGTAANNYPWVLSVGASTIDRVFSAHGTRFYDFVSKVDVPSELYPLITGADARISGANVSDASLCQGGSIDVTKVTGKILVCRNAGRIVAKDETLASVVARDAGAVGMIFVYEEKIGDGFTLSQFHAVNTIVLSYKDGETLFSYINSTRTPTASISGVTNTLGVKPSPIMGSFSSRGPNQNNPGILKPDVTAPGVDILAACPPEIFQSSYCMKTGTSMATPHVAGIAALIKKVHPDWSTAAIKSAIMTTASPLDNDGMPIRDSNKTSDATPFAYGSGHVKPNMAMDPGLVYDMNQYDYLNFICAYPPESTTLKEFSQQHSYKCPRSFNILDFNYPSISIVNFTGNAIVTRKLKNVGPPGTYVPRIEPPPGVSIMVEPKTLVFSQKDQIIVFKLILTADINHLSTDYIFGSLVWSDAKHVVRSPIIVKAKNK</sequence>
<dbReference type="PROSITE" id="PS51892">
    <property type="entry name" value="SUBTILASE"/>
    <property type="match status" value="1"/>
</dbReference>
<evidence type="ECO:0000256" key="2">
    <source>
        <dbReference type="ARBA" id="ARBA00022670"/>
    </source>
</evidence>
<keyword evidence="3" id="KW-0732">Signal</keyword>
<dbReference type="InterPro" id="IPR015500">
    <property type="entry name" value="Peptidase_S8_subtilisin-rel"/>
</dbReference>
<dbReference type="AlphaFoldDB" id="A0A803MWN6"/>
<keyword evidence="11" id="KW-1185">Reference proteome</keyword>
<evidence type="ECO:0000259" key="8">
    <source>
        <dbReference type="Pfam" id="PF00082"/>
    </source>
</evidence>
<evidence type="ECO:0000256" key="5">
    <source>
        <dbReference type="ARBA" id="ARBA00022825"/>
    </source>
</evidence>
<dbReference type="Pfam" id="PF00082">
    <property type="entry name" value="Peptidase_S8"/>
    <property type="match status" value="1"/>
</dbReference>
<dbReference type="Gene3D" id="3.40.50.200">
    <property type="entry name" value="Peptidase S8/S53 domain"/>
    <property type="match status" value="1"/>
</dbReference>